<dbReference type="InterPro" id="IPR016186">
    <property type="entry name" value="C-type_lectin-like/link_sf"/>
</dbReference>
<dbReference type="AlphaFoldDB" id="A0A183CEA6"/>
<keyword evidence="1" id="KW-0732">Signal</keyword>
<proteinExistence type="predicted"/>
<name>A0A183CEA6_GLOPA</name>
<dbReference type="PANTHER" id="PTHR22803">
    <property type="entry name" value="MANNOSE, PHOSPHOLIPASE, LECTIN RECEPTOR RELATED"/>
    <property type="match status" value="1"/>
</dbReference>
<dbReference type="WBParaSite" id="GPLIN_001121000">
    <property type="protein sequence ID" value="GPLIN_001121000"/>
    <property type="gene ID" value="GPLIN_001121000"/>
</dbReference>
<sequence length="463" mass="52648">MRLLLLIVLSLAIVLLSSAHEEPPKPCPEGYSLYNKYCYKAFTNPDKVVKYSEAEKQCKSEGAELASVHNELEREYLLLLKDLYGKQMSEKDKKKVCALYTSEYVKTKDEPKNAQEYLDKLLEKTKTSYSDSSDHMYCKFNGVLGACGESCWKNVKPSCSEGYEYFNGNCYKAFTNADKVVKYSEAEKRCKSEDAELVSLHNELEREYVNVLVLNEAKKNEYNSKKPGLAFYWTGMKLEWEEKKLVKASWTDGKPMDYLNPTEWGTEKRPVFLDNAGGGGYNKENENCVFLGQWPREAKDYMKLDSALEKHGLDVLLLDVNCEKPGDYWGPRGAVCQKKPKADECYGGYSDGGGSVEDEEVKKLVTYVTVGSGTFLYTEKNTYMLLQLKGKYGKEMGEEDRKKVCAYYKAEYVKGKDEPKKTQEYVDKVLEKEKTSYSDSTDHMLCKFTGVLGACGSSCKKGY</sequence>
<keyword evidence="3" id="KW-1185">Reference proteome</keyword>
<dbReference type="InterPro" id="IPR050111">
    <property type="entry name" value="C-type_lectin/snaclec_domain"/>
</dbReference>
<dbReference type="Gene3D" id="3.10.100.10">
    <property type="entry name" value="Mannose-Binding Protein A, subunit A"/>
    <property type="match status" value="2"/>
</dbReference>
<dbReference type="SUPFAM" id="SSF56436">
    <property type="entry name" value="C-type lectin-like"/>
    <property type="match status" value="2"/>
</dbReference>
<dbReference type="PROSITE" id="PS50041">
    <property type="entry name" value="C_TYPE_LECTIN_2"/>
    <property type="match status" value="1"/>
</dbReference>
<evidence type="ECO:0000259" key="2">
    <source>
        <dbReference type="PROSITE" id="PS50041"/>
    </source>
</evidence>
<evidence type="ECO:0000313" key="3">
    <source>
        <dbReference type="Proteomes" id="UP000050741"/>
    </source>
</evidence>
<reference evidence="4" key="3">
    <citation type="submission" date="2016-06" db="UniProtKB">
        <authorList>
            <consortium name="WormBaseParasite"/>
        </authorList>
    </citation>
    <scope>IDENTIFICATION</scope>
</reference>
<dbReference type="InterPro" id="IPR016187">
    <property type="entry name" value="CTDL_fold"/>
</dbReference>
<dbReference type="SMART" id="SM00034">
    <property type="entry name" value="CLECT"/>
    <property type="match status" value="2"/>
</dbReference>
<feature type="domain" description="C-type lectin" evidence="2">
    <location>
        <begin position="166"/>
        <end position="294"/>
    </location>
</feature>
<reference evidence="3" key="2">
    <citation type="submission" date="2014-05" db="EMBL/GenBank/DDBJ databases">
        <title>The genome and life-stage specific transcriptomes of Globodera pallida elucidate key aspects of plant parasitism by a cyst nematode.</title>
        <authorList>
            <person name="Cotton J.A."/>
            <person name="Lilley C.J."/>
            <person name="Jones L.M."/>
            <person name="Kikuchi T."/>
            <person name="Reid A.J."/>
            <person name="Thorpe P."/>
            <person name="Tsai I.J."/>
            <person name="Beasley H."/>
            <person name="Blok V."/>
            <person name="Cock P.J.A."/>
            <person name="Van den Akker S.E."/>
            <person name="Holroyd N."/>
            <person name="Hunt M."/>
            <person name="Mantelin S."/>
            <person name="Naghra H."/>
            <person name="Pain A."/>
            <person name="Palomares-Rius J.E."/>
            <person name="Zarowiecki M."/>
            <person name="Berriman M."/>
            <person name="Jones J.T."/>
            <person name="Urwin P.E."/>
        </authorList>
    </citation>
    <scope>NUCLEOTIDE SEQUENCE [LARGE SCALE GENOMIC DNA]</scope>
    <source>
        <strain evidence="3">Lindley</strain>
    </source>
</reference>
<reference evidence="3" key="1">
    <citation type="submission" date="2013-12" db="EMBL/GenBank/DDBJ databases">
        <authorList>
            <person name="Aslett M."/>
        </authorList>
    </citation>
    <scope>NUCLEOTIDE SEQUENCE [LARGE SCALE GENOMIC DNA]</scope>
    <source>
        <strain evidence="3">Lindley</strain>
    </source>
</reference>
<feature type="chain" id="PRO_5008147492" evidence="1">
    <location>
        <begin position="20"/>
        <end position="463"/>
    </location>
</feature>
<evidence type="ECO:0000256" key="1">
    <source>
        <dbReference type="SAM" id="SignalP"/>
    </source>
</evidence>
<dbReference type="InterPro" id="IPR001304">
    <property type="entry name" value="C-type_lectin-like"/>
</dbReference>
<accession>A0A183CEA6</accession>
<organism evidence="3 4">
    <name type="scientific">Globodera pallida</name>
    <name type="common">Potato cyst nematode worm</name>
    <name type="synonym">Heterodera pallida</name>
    <dbReference type="NCBI Taxonomy" id="36090"/>
    <lineage>
        <taxon>Eukaryota</taxon>
        <taxon>Metazoa</taxon>
        <taxon>Ecdysozoa</taxon>
        <taxon>Nematoda</taxon>
        <taxon>Chromadorea</taxon>
        <taxon>Rhabditida</taxon>
        <taxon>Tylenchina</taxon>
        <taxon>Tylenchomorpha</taxon>
        <taxon>Tylenchoidea</taxon>
        <taxon>Heteroderidae</taxon>
        <taxon>Heteroderinae</taxon>
        <taxon>Globodera</taxon>
    </lineage>
</organism>
<evidence type="ECO:0000313" key="4">
    <source>
        <dbReference type="WBParaSite" id="GPLIN_001121000"/>
    </source>
</evidence>
<feature type="signal peptide" evidence="1">
    <location>
        <begin position="1"/>
        <end position="19"/>
    </location>
</feature>
<dbReference type="Proteomes" id="UP000050741">
    <property type="component" value="Unassembled WGS sequence"/>
</dbReference>
<protein>
    <submittedName>
        <fullName evidence="4">C-type lectin domain-containing protein</fullName>
    </submittedName>
</protein>